<dbReference type="PATRIC" id="fig|504728.9.peg.1389"/>
<dbReference type="Proteomes" id="UP000006655">
    <property type="component" value="Chromosome"/>
</dbReference>
<protein>
    <submittedName>
        <fullName evidence="5">Uncharacterized protein</fullName>
    </submittedName>
</protein>
<evidence type="ECO:0000256" key="1">
    <source>
        <dbReference type="SAM" id="MobiDB-lite"/>
    </source>
</evidence>
<dbReference type="EMBL" id="CP005385">
    <property type="protein sequence ID" value="AGK04651.1"/>
    <property type="molecule type" value="Genomic_DNA"/>
</dbReference>
<dbReference type="KEGG" id="mrb:Mrub_1418"/>
<accession>D3PKJ3</accession>
<evidence type="ECO:0000313" key="5">
    <source>
        <dbReference type="EMBL" id="AGK04651.1"/>
    </source>
</evidence>
<dbReference type="Proteomes" id="UP000013026">
    <property type="component" value="Chromosome"/>
</dbReference>
<proteinExistence type="predicted"/>
<reference evidence="5" key="2">
    <citation type="submission" date="2013-04" db="EMBL/GenBank/DDBJ databases">
        <title>Non-Hybrid, Finished Microbial Genome Assemblies from Long-Read SMRT Sequencing Data.</title>
        <authorList>
            <person name="Klammer A."/>
            <person name="Drake J."/>
            <person name="Heiner C."/>
            <person name="Clum A."/>
            <person name="Copeland A."/>
            <person name="Huddleston J."/>
            <person name="Eichler E."/>
            <person name="Turner S.W."/>
        </authorList>
    </citation>
    <scope>NUCLEOTIDE SEQUENCE</scope>
    <source>
        <strain evidence="5">DSM 1279</strain>
    </source>
</reference>
<evidence type="ECO:0000313" key="2">
    <source>
        <dbReference type="EMBL" id="ADD26874.1"/>
    </source>
</evidence>
<reference evidence="2 6" key="1">
    <citation type="journal article" date="2010" name="Stand. Genomic Sci.">
        <title>Complete genome sequence of Meiothermus ruber type strain (21).</title>
        <authorList>
            <person name="Tindall B.J."/>
            <person name="Sikorski J."/>
            <person name="Lucas S."/>
            <person name="Goltsman E."/>
            <person name="Copeland A."/>
            <person name="Glavina Del Rio T."/>
            <person name="Nolan M."/>
            <person name="Tice H."/>
            <person name="Cheng J.F."/>
            <person name="Han C."/>
            <person name="Pitluck S."/>
            <person name="Liolios K."/>
            <person name="Ivanova N."/>
            <person name="Mavromatis K."/>
            <person name="Ovchinnikova G."/>
            <person name="Pati A."/>
            <person name="Fahnrich R."/>
            <person name="Goodwin L."/>
            <person name="Chen A."/>
            <person name="Palaniappan K."/>
            <person name="Land M."/>
            <person name="Hauser L."/>
            <person name="Chang Y.J."/>
            <person name="Jeffries C.D."/>
            <person name="Rohde M."/>
            <person name="Goker M."/>
            <person name="Woyke T."/>
            <person name="Bristow J."/>
            <person name="Eisen J.A."/>
            <person name="Markowitz V."/>
            <person name="Hugenholtz P."/>
            <person name="Kyrpides N.C."/>
            <person name="Klenk H.P."/>
            <person name="Lapidus A."/>
        </authorList>
    </citation>
    <scope>NUCLEOTIDE SEQUENCE [LARGE SCALE GENOMIC DNA]</scope>
    <source>
        <strain evidence="6">ATCC 35948 / DSM 1279 / VKM B-1258 / 21</strain>
        <strain evidence="2">DSM 1279</strain>
    </source>
</reference>
<evidence type="ECO:0000313" key="7">
    <source>
        <dbReference type="Proteomes" id="UP000013026"/>
    </source>
</evidence>
<dbReference type="KEGG" id="mre:K649_06755"/>
<dbReference type="AlphaFoldDB" id="D3PKJ3"/>
<dbReference type="EMBL" id="CP001743">
    <property type="protein sequence ID" value="ADD28180.1"/>
    <property type="molecule type" value="Genomic_DNA"/>
</dbReference>
<sequence>MTLRLPEPLLAEPVEMPALQPEAPRQVEAVPLGPDELDPVVTQAVESQPEVSMPKTAAVENENPSEKVSKEKAEPANPKPTPKSVQGYAVAVLGAVLVVAAAVLGMKGGTGATTPCGNCGGNRTGGSAVSGSGPIIY</sequence>
<dbReference type="EMBL" id="CP005385">
    <property type="protein sequence ID" value="AGK03328.1"/>
    <property type="molecule type" value="Genomic_DNA"/>
</dbReference>
<evidence type="ECO:0000313" key="4">
    <source>
        <dbReference type="EMBL" id="AGK03328.1"/>
    </source>
</evidence>
<feature type="compositionally biased region" description="Basic and acidic residues" evidence="1">
    <location>
        <begin position="64"/>
        <end position="74"/>
    </location>
</feature>
<reference evidence="5 7" key="3">
    <citation type="submission" date="2013-04" db="EMBL/GenBank/DDBJ databases">
        <authorList>
            <person name="Chin J."/>
            <person name="Alexander D.H."/>
            <person name="Marks P."/>
            <person name="Korlach J."/>
            <person name="Clum A."/>
            <person name="Copeland A."/>
        </authorList>
    </citation>
    <scope>NUCLEOTIDE SEQUENCE [LARGE SCALE GENOMIC DNA]</scope>
    <source>
        <strain evidence="7">ATCC 35948 / DSM 1279 / VKM B-1258 / 21</strain>
        <strain evidence="5">DSM 1279</strain>
    </source>
</reference>
<dbReference type="KEGG" id="mre:K649_00070"/>
<dbReference type="STRING" id="504728.K649_00070"/>
<feature type="region of interest" description="Disordered" evidence="1">
    <location>
        <begin position="1"/>
        <end position="28"/>
    </location>
</feature>
<keyword evidence="6" id="KW-1185">Reference proteome</keyword>
<gene>
    <name evidence="2" type="ordered locus">Mrub_0093</name>
    <name evidence="3" type="ordered locus">Mrub_1418</name>
    <name evidence="4" type="ORF">K649_00070</name>
    <name evidence="5" type="ORF">K649_06755</name>
</gene>
<dbReference type="OrthoDB" id="9911335at2"/>
<evidence type="ECO:0000313" key="3">
    <source>
        <dbReference type="EMBL" id="ADD28180.1"/>
    </source>
</evidence>
<feature type="region of interest" description="Disordered" evidence="1">
    <location>
        <begin position="43"/>
        <end position="84"/>
    </location>
</feature>
<name>D3PKJ3_MEIRD</name>
<dbReference type="KEGG" id="mrb:Mrub_0093"/>
<organism evidence="5 7">
    <name type="scientific">Meiothermus ruber (strain ATCC 35948 / DSM 1279 / VKM B-1258 / 21)</name>
    <name type="common">Thermus ruber</name>
    <dbReference type="NCBI Taxonomy" id="504728"/>
    <lineage>
        <taxon>Bacteria</taxon>
        <taxon>Thermotogati</taxon>
        <taxon>Deinococcota</taxon>
        <taxon>Deinococci</taxon>
        <taxon>Thermales</taxon>
        <taxon>Thermaceae</taxon>
        <taxon>Meiothermus</taxon>
    </lineage>
</organism>
<dbReference type="EMBL" id="CP001743">
    <property type="protein sequence ID" value="ADD26874.1"/>
    <property type="molecule type" value="Genomic_DNA"/>
</dbReference>
<evidence type="ECO:0000313" key="6">
    <source>
        <dbReference type="Proteomes" id="UP000006655"/>
    </source>
</evidence>